<proteinExistence type="predicted"/>
<dbReference type="RefSeq" id="WP_271429387.1">
    <property type="nucleotide sequence ID" value="NZ_JAQIPB010000008.1"/>
</dbReference>
<evidence type="ECO:0000313" key="2">
    <source>
        <dbReference type="Proteomes" id="UP001212602"/>
    </source>
</evidence>
<accession>A0AAE3T2A0</accession>
<dbReference type="EMBL" id="JAQIPB010000008">
    <property type="protein sequence ID" value="MDA7418177.1"/>
    <property type="molecule type" value="Genomic_DNA"/>
</dbReference>
<protein>
    <submittedName>
        <fullName evidence="1">Uncharacterized protein</fullName>
    </submittedName>
</protein>
<dbReference type="AlphaFoldDB" id="A0AAE3T2A0"/>
<comment type="caution">
    <text evidence="1">The sequence shown here is derived from an EMBL/GenBank/DDBJ whole genome shotgun (WGS) entry which is preliminary data.</text>
</comment>
<sequence length="44" mass="4861">MTCFTVSVEYNHAAFPLLPPLLGLPVPERLRSEAVVQLSPLQLL</sequence>
<reference evidence="1" key="1">
    <citation type="submission" date="2023-01" db="EMBL/GenBank/DDBJ databases">
        <title>Xenophilus mangrovi sp. nov., isolated from soil of Mangrove nature reserve.</title>
        <authorList>
            <person name="Xu S."/>
            <person name="Liu Z."/>
            <person name="Xu Y."/>
        </authorList>
    </citation>
    <scope>NUCLEOTIDE SEQUENCE</scope>
    <source>
        <strain evidence="1">YW8</strain>
    </source>
</reference>
<name>A0AAE3T2A0_9BURK</name>
<evidence type="ECO:0000313" key="1">
    <source>
        <dbReference type="EMBL" id="MDA7418177.1"/>
    </source>
</evidence>
<dbReference type="Proteomes" id="UP001212602">
    <property type="component" value="Unassembled WGS sequence"/>
</dbReference>
<keyword evidence="2" id="KW-1185">Reference proteome</keyword>
<gene>
    <name evidence="1" type="ORF">PGB34_17565</name>
</gene>
<organism evidence="1 2">
    <name type="scientific">Xenophilus arseniciresistens</name>
    <dbReference type="NCBI Taxonomy" id="1283306"/>
    <lineage>
        <taxon>Bacteria</taxon>
        <taxon>Pseudomonadati</taxon>
        <taxon>Pseudomonadota</taxon>
        <taxon>Betaproteobacteria</taxon>
        <taxon>Burkholderiales</taxon>
        <taxon>Comamonadaceae</taxon>
        <taxon>Xenophilus</taxon>
    </lineage>
</organism>